<sequence>MKWSWKGKKKIEQVPQGGGYEWLDKWCYTLLGPVKRHLDRWGAMFTHVPKHYQKMMIVAFFCLGAGLFTYLGIVLNHIPVLPAQISIPKHTVPHKMPLHVPGDPKKSESYQRIAAFRYYVDSLKSTSDGRKVYDSLYARHKGVFDSLDLIEP</sequence>
<reference evidence="2 3" key="1">
    <citation type="submission" date="2018-07" db="EMBL/GenBank/DDBJ databases">
        <title>Chitinophaga K2CV101002-2 sp. nov., isolated from a monsoon evergreen broad-leaved forest soil.</title>
        <authorList>
            <person name="Lv Y."/>
        </authorList>
    </citation>
    <scope>NUCLEOTIDE SEQUENCE [LARGE SCALE GENOMIC DNA]</scope>
    <source>
        <strain evidence="2 3">GDMCC 1.1288</strain>
    </source>
</reference>
<proteinExistence type="predicted"/>
<evidence type="ECO:0000313" key="3">
    <source>
        <dbReference type="Proteomes" id="UP000260644"/>
    </source>
</evidence>
<gene>
    <name evidence="2" type="ORF">DVR12_03155</name>
</gene>
<dbReference type="EMBL" id="QPMM01000001">
    <property type="protein sequence ID" value="RFS26798.1"/>
    <property type="molecule type" value="Genomic_DNA"/>
</dbReference>
<keyword evidence="1" id="KW-0812">Transmembrane</keyword>
<dbReference type="AlphaFoldDB" id="A0A3E1YHH5"/>
<keyword evidence="1" id="KW-1133">Transmembrane helix</keyword>
<name>A0A3E1YHH5_9BACT</name>
<keyword evidence="3" id="KW-1185">Reference proteome</keyword>
<comment type="caution">
    <text evidence="2">The sequence shown here is derived from an EMBL/GenBank/DDBJ whole genome shotgun (WGS) entry which is preliminary data.</text>
</comment>
<organism evidence="2 3">
    <name type="scientific">Chitinophaga silvatica</name>
    <dbReference type="NCBI Taxonomy" id="2282649"/>
    <lineage>
        <taxon>Bacteria</taxon>
        <taxon>Pseudomonadati</taxon>
        <taxon>Bacteroidota</taxon>
        <taxon>Chitinophagia</taxon>
        <taxon>Chitinophagales</taxon>
        <taxon>Chitinophagaceae</taxon>
        <taxon>Chitinophaga</taxon>
    </lineage>
</organism>
<accession>A0A3E1YHH5</accession>
<dbReference type="Proteomes" id="UP000260644">
    <property type="component" value="Unassembled WGS sequence"/>
</dbReference>
<evidence type="ECO:0000313" key="2">
    <source>
        <dbReference type="EMBL" id="RFS26798.1"/>
    </source>
</evidence>
<dbReference type="OrthoDB" id="670725at2"/>
<dbReference type="RefSeq" id="WP_116973991.1">
    <property type="nucleotide sequence ID" value="NZ_QPMM01000001.1"/>
</dbReference>
<evidence type="ECO:0000256" key="1">
    <source>
        <dbReference type="SAM" id="Phobius"/>
    </source>
</evidence>
<keyword evidence="1" id="KW-0472">Membrane</keyword>
<protein>
    <submittedName>
        <fullName evidence="2">Uncharacterized protein</fullName>
    </submittedName>
</protein>
<feature type="transmembrane region" description="Helical" evidence="1">
    <location>
        <begin position="55"/>
        <end position="75"/>
    </location>
</feature>